<protein>
    <recommendedName>
        <fullName evidence="3">Secreted protein</fullName>
    </recommendedName>
</protein>
<sequence>MNTLLLLNNIVGMILYRIYKNFIFSRIYSLTSNVSAHALRMRMVLSVDVTPFCVRCLTGTRGSRIVLINFRFPRILRTAATKYPGFPFLHPCPSSCLLAQIKEESFSLSLRDRILIVQRTSKHSDK</sequence>
<dbReference type="Proteomes" id="UP001607303">
    <property type="component" value="Unassembled WGS sequence"/>
</dbReference>
<evidence type="ECO:0000313" key="2">
    <source>
        <dbReference type="Proteomes" id="UP001607303"/>
    </source>
</evidence>
<evidence type="ECO:0000313" key="1">
    <source>
        <dbReference type="EMBL" id="KAL2727576.1"/>
    </source>
</evidence>
<proteinExistence type="predicted"/>
<evidence type="ECO:0008006" key="3">
    <source>
        <dbReference type="Google" id="ProtNLM"/>
    </source>
</evidence>
<name>A0ABD2B4E1_VESMC</name>
<accession>A0ABD2B4E1</accession>
<gene>
    <name evidence="1" type="ORF">V1477_016852</name>
</gene>
<organism evidence="1 2">
    <name type="scientific">Vespula maculifrons</name>
    <name type="common">Eastern yellow jacket</name>
    <name type="synonym">Wasp</name>
    <dbReference type="NCBI Taxonomy" id="7453"/>
    <lineage>
        <taxon>Eukaryota</taxon>
        <taxon>Metazoa</taxon>
        <taxon>Ecdysozoa</taxon>
        <taxon>Arthropoda</taxon>
        <taxon>Hexapoda</taxon>
        <taxon>Insecta</taxon>
        <taxon>Pterygota</taxon>
        <taxon>Neoptera</taxon>
        <taxon>Endopterygota</taxon>
        <taxon>Hymenoptera</taxon>
        <taxon>Apocrita</taxon>
        <taxon>Aculeata</taxon>
        <taxon>Vespoidea</taxon>
        <taxon>Vespidae</taxon>
        <taxon>Vespinae</taxon>
        <taxon>Vespula</taxon>
    </lineage>
</organism>
<comment type="caution">
    <text evidence="1">The sequence shown here is derived from an EMBL/GenBank/DDBJ whole genome shotgun (WGS) entry which is preliminary data.</text>
</comment>
<dbReference type="AlphaFoldDB" id="A0ABD2B4E1"/>
<reference evidence="1 2" key="1">
    <citation type="journal article" date="2024" name="Ann. Entomol. Soc. Am.">
        <title>Genomic analyses of the southern and eastern yellowjacket wasps (Hymenoptera: Vespidae) reveal evolutionary signatures of social life.</title>
        <authorList>
            <person name="Catto M.A."/>
            <person name="Caine P.B."/>
            <person name="Orr S.E."/>
            <person name="Hunt B.G."/>
            <person name="Goodisman M.A.D."/>
        </authorList>
    </citation>
    <scope>NUCLEOTIDE SEQUENCE [LARGE SCALE GENOMIC DNA]</scope>
    <source>
        <strain evidence="1">232</strain>
        <tissue evidence="1">Head and thorax</tissue>
    </source>
</reference>
<keyword evidence="2" id="KW-1185">Reference proteome</keyword>
<dbReference type="EMBL" id="JAYRBN010000100">
    <property type="protein sequence ID" value="KAL2727576.1"/>
    <property type="molecule type" value="Genomic_DNA"/>
</dbReference>